<keyword evidence="1" id="KW-0175">Coiled coil</keyword>
<protein>
    <submittedName>
        <fullName evidence="2">Uncharacterized protein</fullName>
    </submittedName>
</protein>
<evidence type="ECO:0000313" key="2">
    <source>
        <dbReference type="EMBL" id="CAI9596242.1"/>
    </source>
</evidence>
<accession>A0ABN9FK60</accession>
<organism evidence="2 3">
    <name type="scientific">Staurois parvus</name>
    <dbReference type="NCBI Taxonomy" id="386267"/>
    <lineage>
        <taxon>Eukaryota</taxon>
        <taxon>Metazoa</taxon>
        <taxon>Chordata</taxon>
        <taxon>Craniata</taxon>
        <taxon>Vertebrata</taxon>
        <taxon>Euteleostomi</taxon>
        <taxon>Amphibia</taxon>
        <taxon>Batrachia</taxon>
        <taxon>Anura</taxon>
        <taxon>Neobatrachia</taxon>
        <taxon>Ranoidea</taxon>
        <taxon>Ranidae</taxon>
        <taxon>Staurois</taxon>
    </lineage>
</organism>
<comment type="caution">
    <text evidence="2">The sequence shown here is derived from an EMBL/GenBank/DDBJ whole genome shotgun (WGS) entry which is preliminary data.</text>
</comment>
<feature type="coiled-coil region" evidence="1">
    <location>
        <begin position="15"/>
        <end position="59"/>
    </location>
</feature>
<keyword evidence="3" id="KW-1185">Reference proteome</keyword>
<dbReference type="Proteomes" id="UP001162483">
    <property type="component" value="Unassembled WGS sequence"/>
</dbReference>
<dbReference type="EMBL" id="CATNWA010016901">
    <property type="protein sequence ID" value="CAI9596242.1"/>
    <property type="molecule type" value="Genomic_DNA"/>
</dbReference>
<gene>
    <name evidence="2" type="ORF">SPARVUS_LOCUS12042295</name>
</gene>
<name>A0ABN9FK60_9NEOB</name>
<sequence length="189" mass="21970">MQLGRQLETQELEHKSLLENNLAAIEDMHSKLQTNIKSIHFLNQKINELGQENGCLQQQLEDRKLRCQQYERHLETCNQTLSNLFTHLKFIQEQRDCLQKKTLNAVSCSHNIVPPLTTGSHLQHQIFSQIGTVNGESEELVLKNSLDKSCRTQCTEAHSTPLQDNTEYWMEKMNGLMLQIQQFVEKPRK</sequence>
<evidence type="ECO:0000256" key="1">
    <source>
        <dbReference type="SAM" id="Coils"/>
    </source>
</evidence>
<evidence type="ECO:0000313" key="3">
    <source>
        <dbReference type="Proteomes" id="UP001162483"/>
    </source>
</evidence>
<reference evidence="2" key="1">
    <citation type="submission" date="2023-05" db="EMBL/GenBank/DDBJ databases">
        <authorList>
            <person name="Stuckert A."/>
        </authorList>
    </citation>
    <scope>NUCLEOTIDE SEQUENCE</scope>
</reference>
<proteinExistence type="predicted"/>